<dbReference type="PANTHER" id="PTHR43319">
    <property type="entry name" value="BETA-LACTAMASE-RELATED"/>
    <property type="match status" value="1"/>
</dbReference>
<feature type="domain" description="Beta-lactamase-related" evidence="2">
    <location>
        <begin position="30"/>
        <end position="458"/>
    </location>
</feature>
<feature type="region of interest" description="Disordered" evidence="1">
    <location>
        <begin position="224"/>
        <end position="252"/>
    </location>
</feature>
<name>A0A8J3RW43_PLARO</name>
<dbReference type="PANTHER" id="PTHR43319:SF3">
    <property type="entry name" value="BETA-LACTAMASE-RELATED DOMAIN-CONTAINING PROTEIN"/>
    <property type="match status" value="1"/>
</dbReference>
<evidence type="ECO:0000259" key="2">
    <source>
        <dbReference type="Pfam" id="PF00144"/>
    </source>
</evidence>
<evidence type="ECO:0000313" key="3">
    <source>
        <dbReference type="EMBL" id="GIH82440.1"/>
    </source>
</evidence>
<evidence type="ECO:0000256" key="1">
    <source>
        <dbReference type="SAM" id="MobiDB-lite"/>
    </source>
</evidence>
<comment type="caution">
    <text evidence="3">The sequence shown here is derived from an EMBL/GenBank/DDBJ whole genome shotgun (WGS) entry which is preliminary data.</text>
</comment>
<feature type="region of interest" description="Disordered" evidence="1">
    <location>
        <begin position="265"/>
        <end position="301"/>
    </location>
</feature>
<dbReference type="InterPro" id="IPR012338">
    <property type="entry name" value="Beta-lactam/transpept-like"/>
</dbReference>
<gene>
    <name evidence="3" type="ORF">Pro02_08480</name>
</gene>
<keyword evidence="4" id="KW-1185">Reference proteome</keyword>
<dbReference type="Proteomes" id="UP000655044">
    <property type="component" value="Unassembled WGS sequence"/>
</dbReference>
<dbReference type="RefSeq" id="WP_189241421.1">
    <property type="nucleotide sequence ID" value="NZ_BMQP01000001.1"/>
</dbReference>
<feature type="compositionally biased region" description="Gly residues" evidence="1">
    <location>
        <begin position="229"/>
        <end position="252"/>
    </location>
</feature>
<dbReference type="InterPro" id="IPR001466">
    <property type="entry name" value="Beta-lactam-related"/>
</dbReference>
<dbReference type="SUPFAM" id="SSF56601">
    <property type="entry name" value="beta-lactamase/transpeptidase-like"/>
    <property type="match status" value="1"/>
</dbReference>
<dbReference type="Gene3D" id="3.40.710.10">
    <property type="entry name" value="DD-peptidase/beta-lactamase superfamily"/>
    <property type="match status" value="2"/>
</dbReference>
<reference evidence="3" key="1">
    <citation type="submission" date="2021-01" db="EMBL/GenBank/DDBJ databases">
        <title>Whole genome shotgun sequence of Planobispora rosea NBRC 15558.</title>
        <authorList>
            <person name="Komaki H."/>
            <person name="Tamura T."/>
        </authorList>
    </citation>
    <scope>NUCLEOTIDE SEQUENCE</scope>
    <source>
        <strain evidence="3">NBRC 15558</strain>
    </source>
</reference>
<dbReference type="Pfam" id="PF00144">
    <property type="entry name" value="Beta-lactamase"/>
    <property type="match status" value="1"/>
</dbReference>
<accession>A0A8J3RW43</accession>
<dbReference type="InterPro" id="IPR052907">
    <property type="entry name" value="Beta-lactamase/esterase"/>
</dbReference>
<evidence type="ECO:0000313" key="4">
    <source>
        <dbReference type="Proteomes" id="UP000655044"/>
    </source>
</evidence>
<sequence length="467" mass="48329">MTADDEVREHPGTTTSGRCDPRFARVREVFDRHFADGSELGAAFAVYLDGAAVVDLWGGVADRRTGRAWEHHTPALAYSCTKAVTATAALLLAERGLLDVTAPVADVWPEFGRRGKERITVEHLFTHQAGLPTVEDPVPVEEFEDHAAIADRLARQEPIWEPGTAHGYHALTYGFLLGEVVRRVSGKSVGEIVATEIAGPLGLELWLGAPDDVAARAARLSAGDRVRPGGAGGPGASGPAGDSGAGDSGAGASGVGASGVGASGVGASGVGEPPAPAETDAGAPASPSVAELPGRGPGDPIYEMARASLDKDSLMNRALGNPAVHRLPGGANHPVILRAGWPAMGVVTTARGLAGFYRELVAGRILRPETLRDAVRRRVHGPDRVLFVDSSFGLGYMRPALTFLTPPRGAGTAFGHTGMGGFLGLGDVEHGLAMGYTMNKMANAVSGSMRAYHLAEAVYDALGQAAR</sequence>
<dbReference type="EMBL" id="BOOI01000007">
    <property type="protein sequence ID" value="GIH82440.1"/>
    <property type="molecule type" value="Genomic_DNA"/>
</dbReference>
<proteinExistence type="predicted"/>
<protein>
    <recommendedName>
        <fullName evidence="2">Beta-lactamase-related domain-containing protein</fullName>
    </recommendedName>
</protein>
<organism evidence="3 4">
    <name type="scientific">Planobispora rosea</name>
    <dbReference type="NCBI Taxonomy" id="35762"/>
    <lineage>
        <taxon>Bacteria</taxon>
        <taxon>Bacillati</taxon>
        <taxon>Actinomycetota</taxon>
        <taxon>Actinomycetes</taxon>
        <taxon>Streptosporangiales</taxon>
        <taxon>Streptosporangiaceae</taxon>
        <taxon>Planobispora</taxon>
    </lineage>
</organism>
<dbReference type="AlphaFoldDB" id="A0A8J3RW43"/>